<dbReference type="InterPro" id="IPR037401">
    <property type="entry name" value="SnoaL-like"/>
</dbReference>
<feature type="domain" description="SnoaL-like" evidence="1">
    <location>
        <begin position="17"/>
        <end position="118"/>
    </location>
</feature>
<dbReference type="Pfam" id="PF12680">
    <property type="entry name" value="SnoaL_2"/>
    <property type="match status" value="1"/>
</dbReference>
<dbReference type="EMBL" id="BNAV01000009">
    <property type="protein sequence ID" value="GHF71974.1"/>
    <property type="molecule type" value="Genomic_DNA"/>
</dbReference>
<gene>
    <name evidence="2" type="ORF">GCM10017566_52200</name>
</gene>
<dbReference type="SUPFAM" id="SSF54427">
    <property type="entry name" value="NTF2-like"/>
    <property type="match status" value="1"/>
</dbReference>
<keyword evidence="3" id="KW-1185">Reference proteome</keyword>
<reference evidence="2" key="1">
    <citation type="journal article" date="2014" name="Int. J. Syst. Evol. Microbiol.">
        <title>Complete genome sequence of Corynebacterium casei LMG S-19264T (=DSM 44701T), isolated from a smear-ripened cheese.</title>
        <authorList>
            <consortium name="US DOE Joint Genome Institute (JGI-PGF)"/>
            <person name="Walter F."/>
            <person name="Albersmeier A."/>
            <person name="Kalinowski J."/>
            <person name="Ruckert C."/>
        </authorList>
    </citation>
    <scope>NUCLEOTIDE SEQUENCE</scope>
    <source>
        <strain evidence="2">CGMCC 4.7679</strain>
    </source>
</reference>
<evidence type="ECO:0000259" key="1">
    <source>
        <dbReference type="Pfam" id="PF12680"/>
    </source>
</evidence>
<organism evidence="2 3">
    <name type="scientific">Amycolatopsis bartoniae</name>
    <dbReference type="NCBI Taxonomy" id="941986"/>
    <lineage>
        <taxon>Bacteria</taxon>
        <taxon>Bacillati</taxon>
        <taxon>Actinomycetota</taxon>
        <taxon>Actinomycetes</taxon>
        <taxon>Pseudonocardiales</taxon>
        <taxon>Pseudonocardiaceae</taxon>
        <taxon>Amycolatopsis</taxon>
    </lineage>
</organism>
<evidence type="ECO:0000313" key="3">
    <source>
        <dbReference type="Proteomes" id="UP000658656"/>
    </source>
</evidence>
<protein>
    <recommendedName>
        <fullName evidence="1">SnoaL-like domain-containing protein</fullName>
    </recommendedName>
</protein>
<sequence>MTTAVDVFGELARQTAESGAVEVMLDLSADDVVFEFPFAPPGRPTRVEGKPALAEYLKALAGRVRIEGIRDLEVHETVKPEVAIIEMTVTGTVTATGAPYEQSYVSILTVRDGLIVHYRDYWNPLRSAA</sequence>
<dbReference type="AlphaFoldDB" id="A0A8H9J1G4"/>
<name>A0A8H9J1G4_9PSEU</name>
<dbReference type="RefSeq" id="WP_145933269.1">
    <property type="nucleotide sequence ID" value="NZ_BNAV01000009.1"/>
</dbReference>
<comment type="caution">
    <text evidence="2">The sequence shown here is derived from an EMBL/GenBank/DDBJ whole genome shotgun (WGS) entry which is preliminary data.</text>
</comment>
<proteinExistence type="predicted"/>
<accession>A0A8H9J1G4</accession>
<dbReference type="Gene3D" id="3.10.450.50">
    <property type="match status" value="1"/>
</dbReference>
<dbReference type="OrthoDB" id="3681559at2"/>
<dbReference type="Proteomes" id="UP000658656">
    <property type="component" value="Unassembled WGS sequence"/>
</dbReference>
<dbReference type="InterPro" id="IPR032710">
    <property type="entry name" value="NTF2-like_dom_sf"/>
</dbReference>
<reference evidence="2" key="2">
    <citation type="submission" date="2020-09" db="EMBL/GenBank/DDBJ databases">
        <authorList>
            <person name="Sun Q."/>
            <person name="Zhou Y."/>
        </authorList>
    </citation>
    <scope>NUCLEOTIDE SEQUENCE</scope>
    <source>
        <strain evidence="2">CGMCC 4.7679</strain>
    </source>
</reference>
<evidence type="ECO:0000313" key="2">
    <source>
        <dbReference type="EMBL" id="GHF71974.1"/>
    </source>
</evidence>